<accession>A0ABT3TGB9</accession>
<dbReference type="Gene3D" id="3.40.1090.10">
    <property type="entry name" value="Cytosolic phospholipase A2 catalytic domain"/>
    <property type="match status" value="2"/>
</dbReference>
<feature type="compositionally biased region" description="Low complexity" evidence="5">
    <location>
        <begin position="497"/>
        <end position="511"/>
    </location>
</feature>
<organism evidence="7 8">
    <name type="scientific">Candidatus Litorirhabdus singularis</name>
    <dbReference type="NCBI Taxonomy" id="2518993"/>
    <lineage>
        <taxon>Bacteria</taxon>
        <taxon>Pseudomonadati</taxon>
        <taxon>Pseudomonadota</taxon>
        <taxon>Gammaproteobacteria</taxon>
        <taxon>Cellvibrionales</taxon>
        <taxon>Halieaceae</taxon>
        <taxon>Candidatus Litorirhabdus</taxon>
    </lineage>
</organism>
<proteinExistence type="predicted"/>
<dbReference type="PANTHER" id="PTHR14226">
    <property type="entry name" value="NEUROPATHY TARGET ESTERASE/SWISS CHEESE D.MELANOGASTER"/>
    <property type="match status" value="1"/>
</dbReference>
<evidence type="ECO:0000256" key="2">
    <source>
        <dbReference type="ARBA" id="ARBA00022963"/>
    </source>
</evidence>
<feature type="short sequence motif" description="GXGXXG" evidence="4">
    <location>
        <begin position="150"/>
        <end position="155"/>
    </location>
</feature>
<dbReference type="InterPro" id="IPR002641">
    <property type="entry name" value="PNPLA_dom"/>
</dbReference>
<feature type="active site" description="Nucleophile" evidence="4">
    <location>
        <position position="179"/>
    </location>
</feature>
<feature type="region of interest" description="Disordered" evidence="5">
    <location>
        <begin position="477"/>
        <end position="544"/>
    </location>
</feature>
<dbReference type="CDD" id="cd07206">
    <property type="entry name" value="Pat_TGL3-4-5_SDP1"/>
    <property type="match status" value="1"/>
</dbReference>
<evidence type="ECO:0000313" key="8">
    <source>
        <dbReference type="Proteomes" id="UP001143362"/>
    </source>
</evidence>
<comment type="caution">
    <text evidence="4">Lacks conserved residue(s) required for the propagation of feature annotation.</text>
</comment>
<dbReference type="InterPro" id="IPR050301">
    <property type="entry name" value="NTE"/>
</dbReference>
<dbReference type="PROSITE" id="PS51635">
    <property type="entry name" value="PNPLA"/>
    <property type="match status" value="1"/>
</dbReference>
<gene>
    <name evidence="7" type="ORF">EYC98_09405</name>
</gene>
<dbReference type="PANTHER" id="PTHR14226:SF10">
    <property type="entry name" value="TRIACYLGLYCEROL LIPASE 4-RELATED"/>
    <property type="match status" value="1"/>
</dbReference>
<dbReference type="EMBL" id="SHNN01000002">
    <property type="protein sequence ID" value="MCX2981079.1"/>
    <property type="molecule type" value="Genomic_DNA"/>
</dbReference>
<dbReference type="Pfam" id="PF11815">
    <property type="entry name" value="DUF3336"/>
    <property type="match status" value="1"/>
</dbReference>
<feature type="domain" description="PNPLA" evidence="6">
    <location>
        <begin position="146"/>
        <end position="334"/>
    </location>
</feature>
<dbReference type="InterPro" id="IPR021771">
    <property type="entry name" value="Triacylglycerol_lipase_N"/>
</dbReference>
<keyword evidence="2 4" id="KW-0442">Lipid degradation</keyword>
<dbReference type="InterPro" id="IPR016035">
    <property type="entry name" value="Acyl_Trfase/lysoPLipase"/>
</dbReference>
<feature type="short sequence motif" description="GXSXG" evidence="4">
    <location>
        <begin position="177"/>
        <end position="181"/>
    </location>
</feature>
<comment type="caution">
    <text evidence="7">The sequence shown here is derived from an EMBL/GenBank/DDBJ whole genome shotgun (WGS) entry which is preliminary data.</text>
</comment>
<evidence type="ECO:0000256" key="3">
    <source>
        <dbReference type="ARBA" id="ARBA00023098"/>
    </source>
</evidence>
<evidence type="ECO:0000256" key="4">
    <source>
        <dbReference type="PROSITE-ProRule" id="PRU01161"/>
    </source>
</evidence>
<keyword evidence="1 4" id="KW-0378">Hydrolase</keyword>
<dbReference type="Pfam" id="PF01734">
    <property type="entry name" value="Patatin"/>
    <property type="match status" value="1"/>
</dbReference>
<dbReference type="SUPFAM" id="SSF52151">
    <property type="entry name" value="FabD/lysophospholipase-like"/>
    <property type="match status" value="1"/>
</dbReference>
<evidence type="ECO:0000313" key="7">
    <source>
        <dbReference type="EMBL" id="MCX2981079.1"/>
    </source>
</evidence>
<protein>
    <submittedName>
        <fullName evidence="7">DUF3336 domain-containing protein</fullName>
    </submittedName>
</protein>
<keyword evidence="3 4" id="KW-0443">Lipid metabolism</keyword>
<reference evidence="7" key="1">
    <citation type="submission" date="2019-02" db="EMBL/GenBank/DDBJ databases">
        <authorList>
            <person name="Li S.-H."/>
        </authorList>
    </citation>
    <scope>NUCLEOTIDE SEQUENCE</scope>
    <source>
        <strain evidence="7">IMCC14734</strain>
    </source>
</reference>
<feature type="active site" description="Proton acceptor" evidence="4">
    <location>
        <position position="321"/>
    </location>
</feature>
<sequence length="544" mass="60496">MKSRRLKQLDKKLERAASYDEWRDLALQHDDVSGMRRWREVDQTPLYDFTTIRRRLDRLRNLRARHDDIGLLFTLNEGIHGNMGGMGSSKLHHEALGGTKVLVEDYVEEIVLALNHLAELDDGKISVADKLDFFYRANHCYGRSALMLSGGGVLGFYHLGVVKALLDQQLLPRVISGASAGSMIAGVLGTQTEDELTKFYDPAHVQQEAVEEATVFERLLRGGNITMDVHDLQLMVERLIPDLTFQEAYEKTGRQISISVAPSEPQQTSRLLNAIASPNVYIRSAVMASCAVPGVFPPVTLSAKNVHGDPQPYLPSRKWVDGSISDDLPAKRLGRLYSTNHSIVSMVNPMVLPFMNTRTESHKLVGSLSKFGIELGRDALNIYRTRVQQGSEYPRFNMLLNSVHSLLDQNYRGDINIVPGFSFYNPLKLLSHVTEKEMLSLMQQGERSTWPHIGEIDTCTRISRTLDSILERFESGDLKPRAARRRPRRPLAKKSSSKTTGVTGKTGTVKKSTAKKAKAKKSAKRGAAALVNGKGSDFSAAAMV</sequence>
<evidence type="ECO:0000256" key="5">
    <source>
        <dbReference type="SAM" id="MobiDB-lite"/>
    </source>
</evidence>
<evidence type="ECO:0000256" key="1">
    <source>
        <dbReference type="ARBA" id="ARBA00022801"/>
    </source>
</evidence>
<keyword evidence="8" id="KW-1185">Reference proteome</keyword>
<feature type="compositionally biased region" description="Basic residues" evidence="5">
    <location>
        <begin position="481"/>
        <end position="496"/>
    </location>
</feature>
<evidence type="ECO:0000259" key="6">
    <source>
        <dbReference type="PROSITE" id="PS51635"/>
    </source>
</evidence>
<dbReference type="Proteomes" id="UP001143362">
    <property type="component" value="Unassembled WGS sequence"/>
</dbReference>
<feature type="compositionally biased region" description="Basic residues" evidence="5">
    <location>
        <begin position="512"/>
        <end position="524"/>
    </location>
</feature>
<name>A0ABT3TGB9_9GAMM</name>